<accession>A0A2V0QIT1</accession>
<dbReference type="AlphaFoldDB" id="A0A2V0QIT1"/>
<sequence>MRYMTIRKFASESGYSEDAIRSKIRDGIWRLGEIWYRAPDGRTLIDMEGYESWVETGGEFGRSPIRASKSRSCIGASGAASASRSSPPPLI</sequence>
<dbReference type="Proteomes" id="UP000247480">
    <property type="component" value="Unassembled WGS sequence"/>
</dbReference>
<proteinExistence type="predicted"/>
<dbReference type="EMBL" id="BGJZ01000320">
    <property type="protein sequence ID" value="GBH12841.1"/>
    <property type="molecule type" value="Genomic_DNA"/>
</dbReference>
<organism evidence="1 2">
    <name type="scientific">Pseudomonas syringae pv. actinidiae</name>
    <dbReference type="NCBI Taxonomy" id="103796"/>
    <lineage>
        <taxon>Bacteria</taxon>
        <taxon>Pseudomonadati</taxon>
        <taxon>Pseudomonadota</taxon>
        <taxon>Gammaproteobacteria</taxon>
        <taxon>Pseudomonadales</taxon>
        <taxon>Pseudomonadaceae</taxon>
        <taxon>Pseudomonas</taxon>
        <taxon>Pseudomonas syringae</taxon>
    </lineage>
</organism>
<name>A0A2V0QIT1_PSESF</name>
<evidence type="ECO:0000313" key="1">
    <source>
        <dbReference type="EMBL" id="GBH12841.1"/>
    </source>
</evidence>
<gene>
    <name evidence="1" type="ORF">KPSA1_06316</name>
</gene>
<evidence type="ECO:0000313" key="2">
    <source>
        <dbReference type="Proteomes" id="UP000247480"/>
    </source>
</evidence>
<protein>
    <submittedName>
        <fullName evidence="1">Nucleoside-specific outer membrane channel protein Tsx</fullName>
    </submittedName>
</protein>
<reference evidence="1 2" key="1">
    <citation type="submission" date="2018-04" db="EMBL/GenBank/DDBJ databases">
        <title>Draft genome sequence of Pseudomonas syringae pv. actinidiae biovar 1 strains isolated from kiwifruit in Kagawa prefecture.</title>
        <authorList>
            <person name="Tabuchi M."/>
            <person name="Saito M."/>
            <person name="Fujiwara S."/>
            <person name="Sasa N."/>
            <person name="Akimitsu K."/>
            <person name="Gomi K."/>
            <person name="Konishi-Sugita S."/>
            <person name="Hamano K."/>
            <person name="Kataoka I."/>
        </authorList>
    </citation>
    <scope>NUCLEOTIDE SEQUENCE [LARGE SCALE GENOMIC DNA]</scope>
    <source>
        <strain evidence="1 2">MAFF212206</strain>
    </source>
</reference>
<comment type="caution">
    <text evidence="1">The sequence shown here is derived from an EMBL/GenBank/DDBJ whole genome shotgun (WGS) entry which is preliminary data.</text>
</comment>